<keyword evidence="1" id="KW-0862">Zinc</keyword>
<dbReference type="InterPro" id="IPR000571">
    <property type="entry name" value="Znf_CCCH"/>
</dbReference>
<dbReference type="PANTHER" id="PTHR36971:SF3">
    <property type="entry name" value="C3H1-TYPE DOMAIN-CONTAINING PROTEIN"/>
    <property type="match status" value="1"/>
</dbReference>
<evidence type="ECO:0000313" key="3">
    <source>
        <dbReference type="EMBL" id="KAK9719007.1"/>
    </source>
</evidence>
<feature type="non-terminal residue" evidence="3">
    <location>
        <position position="310"/>
    </location>
</feature>
<dbReference type="Proteomes" id="UP001479436">
    <property type="component" value="Unassembled WGS sequence"/>
</dbReference>
<dbReference type="PANTHER" id="PTHR36971">
    <property type="entry name" value="UNNAMED PRODUCT"/>
    <property type="match status" value="1"/>
</dbReference>
<sequence>MSETDFTKAISLTTCSSLHKEFSKENKNDQDRYILEGQIVHSRKLSKKLFFFDLRVTEENSVYECCKKIECITRYDEVSLAEVDILWRSFKLGDKVRIFGQFEQLEKVPTMEHSQYLFHAKRIEVTLRWNPEVPFVPERPVREVTSKKRLTQEEEQPAPIEKGVCKYWINTGNCQVLNCPYQHPTSPEELSRIRKEWVTERVQTRRKLNISEEDPHSNEQKQSHRLRAKHFVDWLIKKYSIEYLNSGEGVLDVAGGRGDISFELHTKRGIKATLIEPREMKLSKPQRKFLKQTSTFQGNVQGTLCKQVRS</sequence>
<reference evidence="3 4" key="1">
    <citation type="submission" date="2023-04" db="EMBL/GenBank/DDBJ databases">
        <title>Genome of Basidiobolus ranarum AG-B5.</title>
        <authorList>
            <person name="Stajich J.E."/>
            <person name="Carter-House D."/>
            <person name="Gryganskyi A."/>
        </authorList>
    </citation>
    <scope>NUCLEOTIDE SEQUENCE [LARGE SCALE GENOMIC DNA]</scope>
    <source>
        <strain evidence="3 4">AG-B5</strain>
    </source>
</reference>
<dbReference type="SUPFAM" id="SSF53335">
    <property type="entry name" value="S-adenosyl-L-methionine-dependent methyltransferases"/>
    <property type="match status" value="1"/>
</dbReference>
<keyword evidence="1" id="KW-0479">Metal-binding</keyword>
<feature type="domain" description="C3H1-type" evidence="2">
    <location>
        <begin position="159"/>
        <end position="186"/>
    </location>
</feature>
<name>A0ABR2W3M1_9FUNG</name>
<evidence type="ECO:0000256" key="1">
    <source>
        <dbReference type="PROSITE-ProRule" id="PRU00723"/>
    </source>
</evidence>
<dbReference type="EMBL" id="JASJQH010007067">
    <property type="protein sequence ID" value="KAK9719007.1"/>
    <property type="molecule type" value="Genomic_DNA"/>
</dbReference>
<gene>
    <name evidence="3" type="ORF">K7432_005099</name>
</gene>
<organism evidence="3 4">
    <name type="scientific">Basidiobolus ranarum</name>
    <dbReference type="NCBI Taxonomy" id="34480"/>
    <lineage>
        <taxon>Eukaryota</taxon>
        <taxon>Fungi</taxon>
        <taxon>Fungi incertae sedis</taxon>
        <taxon>Zoopagomycota</taxon>
        <taxon>Entomophthoromycotina</taxon>
        <taxon>Basidiobolomycetes</taxon>
        <taxon>Basidiobolales</taxon>
        <taxon>Basidiobolaceae</taxon>
        <taxon>Basidiobolus</taxon>
    </lineage>
</organism>
<dbReference type="Gene3D" id="2.40.50.140">
    <property type="entry name" value="Nucleic acid-binding proteins"/>
    <property type="match status" value="1"/>
</dbReference>
<proteinExistence type="predicted"/>
<evidence type="ECO:0000313" key="4">
    <source>
        <dbReference type="Proteomes" id="UP001479436"/>
    </source>
</evidence>
<keyword evidence="1" id="KW-0863">Zinc-finger</keyword>
<feature type="zinc finger region" description="C3H1-type" evidence="1">
    <location>
        <begin position="159"/>
        <end position="186"/>
    </location>
</feature>
<dbReference type="InterPro" id="IPR012340">
    <property type="entry name" value="NA-bd_OB-fold"/>
</dbReference>
<keyword evidence="4" id="KW-1185">Reference proteome</keyword>
<comment type="caution">
    <text evidence="3">The sequence shown here is derived from an EMBL/GenBank/DDBJ whole genome shotgun (WGS) entry which is preliminary data.</text>
</comment>
<evidence type="ECO:0000259" key="2">
    <source>
        <dbReference type="PROSITE" id="PS50103"/>
    </source>
</evidence>
<dbReference type="InterPro" id="IPR029063">
    <property type="entry name" value="SAM-dependent_MTases_sf"/>
</dbReference>
<dbReference type="PROSITE" id="PS50103">
    <property type="entry name" value="ZF_C3H1"/>
    <property type="match status" value="1"/>
</dbReference>
<protein>
    <recommendedName>
        <fullName evidence="2">C3H1-type domain-containing protein</fullName>
    </recommendedName>
</protein>
<accession>A0ABR2W3M1</accession>